<evidence type="ECO:0000313" key="3">
    <source>
        <dbReference type="EMBL" id="OGG45836.1"/>
    </source>
</evidence>
<dbReference type="InterPro" id="IPR007712">
    <property type="entry name" value="RelE/ParE_toxin"/>
</dbReference>
<evidence type="ECO:0000256" key="2">
    <source>
        <dbReference type="ARBA" id="ARBA00022649"/>
    </source>
</evidence>
<name>A0A1F6C9M5_HANXR</name>
<proteinExistence type="inferred from homology"/>
<protein>
    <submittedName>
        <fullName evidence="3">Addiction module toxin RelE</fullName>
    </submittedName>
</protein>
<dbReference type="AlphaFoldDB" id="A0A1F6C9M5"/>
<dbReference type="Pfam" id="PF05016">
    <property type="entry name" value="ParE_toxin"/>
    <property type="match status" value="1"/>
</dbReference>
<organism evidence="3 4">
    <name type="scientific">Handelsmanbacteria sp. (strain RIFCSPLOWO2_12_FULL_64_10)</name>
    <dbReference type="NCBI Taxonomy" id="1817868"/>
    <lineage>
        <taxon>Bacteria</taxon>
        <taxon>Candidatus Handelsmaniibacteriota</taxon>
    </lineage>
</organism>
<dbReference type="PANTHER" id="PTHR35601:SF1">
    <property type="entry name" value="TOXIN RELE"/>
    <property type="match status" value="1"/>
</dbReference>
<dbReference type="InterPro" id="IPR035093">
    <property type="entry name" value="RelE/ParE_toxin_dom_sf"/>
</dbReference>
<evidence type="ECO:0000313" key="4">
    <source>
        <dbReference type="Proteomes" id="UP000178606"/>
    </source>
</evidence>
<gene>
    <name evidence="3" type="ORF">A3F84_05810</name>
</gene>
<comment type="similarity">
    <text evidence="1">Belongs to the RelE toxin family.</text>
</comment>
<keyword evidence="2" id="KW-1277">Toxin-antitoxin system</keyword>
<accession>A0A1F6C9M5</accession>
<reference evidence="3 4" key="1">
    <citation type="journal article" date="2016" name="Nat. Commun.">
        <title>Thousands of microbial genomes shed light on interconnected biogeochemical processes in an aquifer system.</title>
        <authorList>
            <person name="Anantharaman K."/>
            <person name="Brown C.T."/>
            <person name="Hug L.A."/>
            <person name="Sharon I."/>
            <person name="Castelle C.J."/>
            <person name="Probst A.J."/>
            <person name="Thomas B.C."/>
            <person name="Singh A."/>
            <person name="Wilkins M.J."/>
            <person name="Karaoz U."/>
            <person name="Brodie E.L."/>
            <person name="Williams K.H."/>
            <person name="Hubbard S.S."/>
            <person name="Banfield J.F."/>
        </authorList>
    </citation>
    <scope>NUCLEOTIDE SEQUENCE [LARGE SCALE GENOMIC DNA]</scope>
    <source>
        <strain evidence="4">RIFCSPLOWO2_12_FULL_64_10</strain>
    </source>
</reference>
<dbReference type="Gene3D" id="3.30.2310.20">
    <property type="entry name" value="RelE-like"/>
    <property type="match status" value="1"/>
</dbReference>
<evidence type="ECO:0000256" key="1">
    <source>
        <dbReference type="ARBA" id="ARBA00006226"/>
    </source>
</evidence>
<dbReference type="PANTHER" id="PTHR35601">
    <property type="entry name" value="TOXIN RELE"/>
    <property type="match status" value="1"/>
</dbReference>
<dbReference type="EMBL" id="MFKF01000365">
    <property type="protein sequence ID" value="OGG45836.1"/>
    <property type="molecule type" value="Genomic_DNA"/>
</dbReference>
<sequence length="86" mass="10188">MIYRLKILPSAQRELAALPTKIQRQVDKRIRALATNPRPHGSIKLSGEKDLYRIQSGDYRIIYEIRDDVLLVTVVRVRHRKDVYRF</sequence>
<comment type="caution">
    <text evidence="3">The sequence shown here is derived from an EMBL/GenBank/DDBJ whole genome shotgun (WGS) entry which is preliminary data.</text>
</comment>
<dbReference type="SUPFAM" id="SSF143011">
    <property type="entry name" value="RelE-like"/>
    <property type="match status" value="1"/>
</dbReference>
<dbReference type="Proteomes" id="UP000178606">
    <property type="component" value="Unassembled WGS sequence"/>
</dbReference>